<dbReference type="InterPro" id="IPR029787">
    <property type="entry name" value="Nucleotide_cyclase"/>
</dbReference>
<dbReference type="InterPro" id="IPR000160">
    <property type="entry name" value="GGDEF_dom"/>
</dbReference>
<dbReference type="Pfam" id="PF00990">
    <property type="entry name" value="GGDEF"/>
    <property type="match status" value="1"/>
</dbReference>
<dbReference type="AlphaFoldDB" id="A0A2A2F215"/>
<protein>
    <recommendedName>
        <fullName evidence="1">cyclic-guanylate-specific phosphodiesterase</fullName>
        <ecNumber evidence="1">3.1.4.52</ecNumber>
    </recommendedName>
</protein>
<feature type="domain" description="GGDEF" evidence="5">
    <location>
        <begin position="283"/>
        <end position="417"/>
    </location>
</feature>
<keyword evidence="3" id="KW-0812">Transmembrane</keyword>
<dbReference type="InterPro" id="IPR035919">
    <property type="entry name" value="EAL_sf"/>
</dbReference>
<dbReference type="PANTHER" id="PTHR44757">
    <property type="entry name" value="DIGUANYLATE CYCLASE DGCP"/>
    <property type="match status" value="1"/>
</dbReference>
<gene>
    <name evidence="6" type="ORF">CK501_13150</name>
</gene>
<dbReference type="SUPFAM" id="SSF55073">
    <property type="entry name" value="Nucleotide cyclase"/>
    <property type="match status" value="1"/>
</dbReference>
<dbReference type="EC" id="3.1.4.52" evidence="1"/>
<sequence length="682" mass="77263">MRTLFQPERRLGYRILRWVLITAFTVGLMIGSIQIFIDFRTVSNELDERSQQTLALVREAATQAVYSIDEDLAEQVIDGLFEQHSIRGGEIVHPDGMPLARDDRSLTDSPYRSLTDVIFGQQRTYSVDLVRTQGDERVKYGELIIEVDTAPQATLWLERASLILLSGIARALILGLVLYVVYHLLVTRPLFRIAEDLSSVDPADPGQHLLRTPKGHDRDELDTWVKATNELLTAISETQQKHQDAQDRITRLSRYDALTGLPNRDMFLSLLNGALENARRQRGMVAIFCLGLDDFKTLNEQYGFSSGDQLLQVIAERITNNSQDNLVNGGRLGADQFAVIQGGIRETYQAAAMAEWLLHELSRPVTVSGKEISVTATIGVAVYPDDALQSDRLLQKAEQSMTLAKSEGRNRFQFYVASVDQAIRERKHLERDLDMALAQRQFHLVYQPQVDMDTRRVLGAEALLRWHHPERGFIPPDEFIPLAELNLSIIEIGYWVLDEACRQAREWMDQGLALRMSVNLSPVQLRQNNIVDVILGILRQHDLPPSRLELEVTETSFMQNLDDAIGKLSRLRDEGIRVAVDDFGTGYSSLTYLKRLPVHHLKIDKQFIRDLLANEEDTQIANTIIDLGRSLSLDVIAEGVETEEQSVYLVNRGCVMAQGYYFSKPVDVEQFQAFIDTFETTP</sequence>
<keyword evidence="2" id="KW-0973">c-di-GMP</keyword>
<dbReference type="SMART" id="SM00052">
    <property type="entry name" value="EAL"/>
    <property type="match status" value="1"/>
</dbReference>
<proteinExistence type="predicted"/>
<dbReference type="PROSITE" id="PS50883">
    <property type="entry name" value="EAL"/>
    <property type="match status" value="1"/>
</dbReference>
<evidence type="ECO:0000313" key="6">
    <source>
        <dbReference type="EMBL" id="PAU78632.1"/>
    </source>
</evidence>
<evidence type="ECO:0000259" key="4">
    <source>
        <dbReference type="PROSITE" id="PS50883"/>
    </source>
</evidence>
<dbReference type="OrthoDB" id="9804951at2"/>
<accession>A0A2A2F215</accession>
<keyword evidence="3" id="KW-1133">Transmembrane helix</keyword>
<keyword evidence="7" id="KW-1185">Reference proteome</keyword>
<dbReference type="Gene3D" id="3.20.20.450">
    <property type="entry name" value="EAL domain"/>
    <property type="match status" value="1"/>
</dbReference>
<dbReference type="Gene3D" id="3.30.70.270">
    <property type="match status" value="1"/>
</dbReference>
<dbReference type="CDD" id="cd01949">
    <property type="entry name" value="GGDEF"/>
    <property type="match status" value="1"/>
</dbReference>
<evidence type="ECO:0000313" key="7">
    <source>
        <dbReference type="Proteomes" id="UP000218896"/>
    </source>
</evidence>
<comment type="caution">
    <text evidence="6">The sequence shown here is derived from an EMBL/GenBank/DDBJ whole genome shotgun (WGS) entry which is preliminary data.</text>
</comment>
<dbReference type="PROSITE" id="PS50887">
    <property type="entry name" value="GGDEF"/>
    <property type="match status" value="1"/>
</dbReference>
<evidence type="ECO:0000256" key="1">
    <source>
        <dbReference type="ARBA" id="ARBA00012282"/>
    </source>
</evidence>
<evidence type="ECO:0000259" key="5">
    <source>
        <dbReference type="PROSITE" id="PS50887"/>
    </source>
</evidence>
<dbReference type="FunFam" id="3.20.20.450:FF:000001">
    <property type="entry name" value="Cyclic di-GMP phosphodiesterase yahA"/>
    <property type="match status" value="1"/>
</dbReference>
<dbReference type="InterPro" id="IPR052155">
    <property type="entry name" value="Biofilm_reg_signaling"/>
</dbReference>
<dbReference type="SMART" id="SM00267">
    <property type="entry name" value="GGDEF"/>
    <property type="match status" value="1"/>
</dbReference>
<dbReference type="EMBL" id="NSKD01000007">
    <property type="protein sequence ID" value="PAU78632.1"/>
    <property type="molecule type" value="Genomic_DNA"/>
</dbReference>
<evidence type="ECO:0000256" key="3">
    <source>
        <dbReference type="SAM" id="Phobius"/>
    </source>
</evidence>
<dbReference type="Proteomes" id="UP000218896">
    <property type="component" value="Unassembled WGS sequence"/>
</dbReference>
<name>A0A2A2F215_9GAMM</name>
<dbReference type="InterPro" id="IPR001633">
    <property type="entry name" value="EAL_dom"/>
</dbReference>
<dbReference type="GO" id="GO:0071111">
    <property type="term" value="F:cyclic-guanylate-specific phosphodiesterase activity"/>
    <property type="evidence" value="ECO:0007669"/>
    <property type="project" value="UniProtKB-EC"/>
</dbReference>
<dbReference type="SUPFAM" id="SSF141868">
    <property type="entry name" value="EAL domain-like"/>
    <property type="match status" value="1"/>
</dbReference>
<dbReference type="RefSeq" id="WP_095618206.1">
    <property type="nucleotide sequence ID" value="NZ_NSKD01000007.1"/>
</dbReference>
<feature type="transmembrane region" description="Helical" evidence="3">
    <location>
        <begin position="162"/>
        <end position="185"/>
    </location>
</feature>
<dbReference type="CDD" id="cd01948">
    <property type="entry name" value="EAL"/>
    <property type="match status" value="1"/>
</dbReference>
<evidence type="ECO:0000256" key="2">
    <source>
        <dbReference type="ARBA" id="ARBA00022636"/>
    </source>
</evidence>
<dbReference type="InterPro" id="IPR043128">
    <property type="entry name" value="Rev_trsase/Diguanyl_cyclase"/>
</dbReference>
<keyword evidence="3" id="KW-0472">Membrane</keyword>
<reference evidence="6 7" key="1">
    <citation type="submission" date="2017-08" db="EMBL/GenBank/DDBJ databases">
        <title>Halovibrio sewagensis sp. nov., isolated from wastewater of high salinity.</title>
        <authorList>
            <person name="Dong X."/>
            <person name="Zhang G."/>
        </authorList>
    </citation>
    <scope>NUCLEOTIDE SEQUENCE [LARGE SCALE GENOMIC DNA]</scope>
    <source>
        <strain evidence="6 7">YL5-2</strain>
    </source>
</reference>
<dbReference type="Pfam" id="PF00563">
    <property type="entry name" value="EAL"/>
    <property type="match status" value="1"/>
</dbReference>
<feature type="transmembrane region" description="Helical" evidence="3">
    <location>
        <begin position="15"/>
        <end position="37"/>
    </location>
</feature>
<dbReference type="PANTHER" id="PTHR44757:SF2">
    <property type="entry name" value="BIOFILM ARCHITECTURE MAINTENANCE PROTEIN MBAA"/>
    <property type="match status" value="1"/>
</dbReference>
<dbReference type="NCBIfam" id="TIGR00254">
    <property type="entry name" value="GGDEF"/>
    <property type="match status" value="1"/>
</dbReference>
<feature type="domain" description="EAL" evidence="4">
    <location>
        <begin position="426"/>
        <end position="679"/>
    </location>
</feature>
<organism evidence="6 7">
    <name type="scientific">Halovibrio salipaludis</name>
    <dbReference type="NCBI Taxonomy" id="2032626"/>
    <lineage>
        <taxon>Bacteria</taxon>
        <taxon>Pseudomonadati</taxon>
        <taxon>Pseudomonadota</taxon>
        <taxon>Gammaproteobacteria</taxon>
        <taxon>Oceanospirillales</taxon>
        <taxon>Halomonadaceae</taxon>
        <taxon>Halovibrio</taxon>
    </lineage>
</organism>